<keyword evidence="3 5" id="KW-1133">Transmembrane helix</keyword>
<feature type="transmembrane region" description="Helical" evidence="5">
    <location>
        <begin position="167"/>
        <end position="186"/>
    </location>
</feature>
<keyword evidence="2 5" id="KW-0812">Transmembrane</keyword>
<evidence type="ECO:0000256" key="1">
    <source>
        <dbReference type="ARBA" id="ARBA00004141"/>
    </source>
</evidence>
<keyword evidence="4 5" id="KW-0472">Membrane</keyword>
<evidence type="ECO:0000313" key="7">
    <source>
        <dbReference type="Proteomes" id="UP000547209"/>
    </source>
</evidence>
<comment type="subcellular location">
    <subcellularLocation>
        <location evidence="1">Membrane</location>
        <topology evidence="1">Multi-pass membrane protein</topology>
    </subcellularLocation>
</comment>
<dbReference type="PANTHER" id="PTHR11040">
    <property type="entry name" value="ZINC/IRON TRANSPORTER"/>
    <property type="match status" value="1"/>
</dbReference>
<dbReference type="EMBL" id="JACJVP010000011">
    <property type="protein sequence ID" value="MBB6670749.1"/>
    <property type="molecule type" value="Genomic_DNA"/>
</dbReference>
<organism evidence="6 7">
    <name type="scientific">Cohnella nanjingensis</name>
    <dbReference type="NCBI Taxonomy" id="1387779"/>
    <lineage>
        <taxon>Bacteria</taxon>
        <taxon>Bacillati</taxon>
        <taxon>Bacillota</taxon>
        <taxon>Bacilli</taxon>
        <taxon>Bacillales</taxon>
        <taxon>Paenibacillaceae</taxon>
        <taxon>Cohnella</taxon>
    </lineage>
</organism>
<sequence length="244" mass="25895">MNMLLTGCLAASLSTAIGAFPAMLFTRVTHRGRDVLLAFTAGIMVSASTYGLIPSALKLSNLYVLTAGILLGTAILTLMERFVPHEEPRHAADPSERGIGSTYLFLAAMTLHNLPEGLSVGVSYGSDDQSLGAIVALSIGLQNVPEGFLISLFLLTHGMRRREALGWTVMTGLVELVFCALGYGFAGSFAGIVPYGLAFAAGAMLFVVYKELIPESHGDGNERASTFSFILGLLAMIGMTHYLQ</sequence>
<feature type="transmembrane region" description="Helical" evidence="5">
    <location>
        <begin position="35"/>
        <end position="53"/>
    </location>
</feature>
<dbReference type="AlphaFoldDB" id="A0A7X0VFL9"/>
<dbReference type="InterPro" id="IPR003689">
    <property type="entry name" value="ZIP"/>
</dbReference>
<evidence type="ECO:0000256" key="5">
    <source>
        <dbReference type="SAM" id="Phobius"/>
    </source>
</evidence>
<evidence type="ECO:0000256" key="2">
    <source>
        <dbReference type="ARBA" id="ARBA00022692"/>
    </source>
</evidence>
<comment type="caution">
    <text evidence="6">The sequence shown here is derived from an EMBL/GenBank/DDBJ whole genome shotgun (WGS) entry which is preliminary data.</text>
</comment>
<protein>
    <submittedName>
        <fullName evidence="6">ZIP family metal transporter</fullName>
    </submittedName>
</protein>
<feature type="transmembrane region" description="Helical" evidence="5">
    <location>
        <begin position="192"/>
        <end position="212"/>
    </location>
</feature>
<accession>A0A7X0VFL9</accession>
<dbReference type="GO" id="GO:0016020">
    <property type="term" value="C:membrane"/>
    <property type="evidence" value="ECO:0007669"/>
    <property type="project" value="UniProtKB-SubCell"/>
</dbReference>
<reference evidence="6 7" key="1">
    <citation type="submission" date="2020-08" db="EMBL/GenBank/DDBJ databases">
        <title>Cohnella phylogeny.</title>
        <authorList>
            <person name="Dunlap C."/>
        </authorList>
    </citation>
    <scope>NUCLEOTIDE SEQUENCE [LARGE SCALE GENOMIC DNA]</scope>
    <source>
        <strain evidence="6 7">DSM 28246</strain>
    </source>
</reference>
<dbReference type="Proteomes" id="UP000547209">
    <property type="component" value="Unassembled WGS sequence"/>
</dbReference>
<evidence type="ECO:0000313" key="6">
    <source>
        <dbReference type="EMBL" id="MBB6670749.1"/>
    </source>
</evidence>
<feature type="transmembrane region" description="Helical" evidence="5">
    <location>
        <begin position="60"/>
        <end position="79"/>
    </location>
</feature>
<dbReference type="RefSeq" id="WP_185142232.1">
    <property type="nucleotide sequence ID" value="NZ_JACJVP010000011.1"/>
</dbReference>
<dbReference type="GO" id="GO:0005385">
    <property type="term" value="F:zinc ion transmembrane transporter activity"/>
    <property type="evidence" value="ECO:0007669"/>
    <property type="project" value="TreeGrafter"/>
</dbReference>
<feature type="transmembrane region" description="Helical" evidence="5">
    <location>
        <begin position="131"/>
        <end position="155"/>
    </location>
</feature>
<name>A0A7X0VFL9_9BACL</name>
<dbReference type="Pfam" id="PF02535">
    <property type="entry name" value="Zip"/>
    <property type="match status" value="1"/>
</dbReference>
<proteinExistence type="predicted"/>
<gene>
    <name evidence="6" type="ORF">H7C19_08610</name>
</gene>
<evidence type="ECO:0000256" key="3">
    <source>
        <dbReference type="ARBA" id="ARBA00022989"/>
    </source>
</evidence>
<keyword evidence="7" id="KW-1185">Reference proteome</keyword>
<evidence type="ECO:0000256" key="4">
    <source>
        <dbReference type="ARBA" id="ARBA00023136"/>
    </source>
</evidence>
<feature type="transmembrane region" description="Helical" evidence="5">
    <location>
        <begin position="224"/>
        <end position="243"/>
    </location>
</feature>
<dbReference type="PANTHER" id="PTHR11040:SF70">
    <property type="entry name" value="OS05G0316100 PROTEIN"/>
    <property type="match status" value="1"/>
</dbReference>